<gene>
    <name evidence="1" type="ORF">GOQ30_16990</name>
</gene>
<protein>
    <submittedName>
        <fullName evidence="1">Uncharacterized protein</fullName>
    </submittedName>
</protein>
<comment type="caution">
    <text evidence="1">The sequence shown here is derived from an EMBL/GenBank/DDBJ whole genome shotgun (WGS) entry which is preliminary data.</text>
</comment>
<proteinExistence type="predicted"/>
<dbReference type="RefSeq" id="WP_140999288.1">
    <property type="nucleotide sequence ID" value="NZ_VDCZ01000016.1"/>
</dbReference>
<keyword evidence="2" id="KW-1185">Reference proteome</keyword>
<reference evidence="2" key="1">
    <citation type="submission" date="2019-05" db="EMBL/GenBank/DDBJ databases">
        <title>Flavobacterium profundi sp. nov., isolated from a deep-sea seamount.</title>
        <authorList>
            <person name="Zhang D.-C."/>
        </authorList>
    </citation>
    <scope>NUCLEOTIDE SEQUENCE [LARGE SCALE GENOMIC DNA]</scope>
    <source>
        <strain evidence="2">TP390</strain>
    </source>
</reference>
<dbReference type="OrthoDB" id="1261889at2"/>
<evidence type="ECO:0000313" key="2">
    <source>
        <dbReference type="Proteomes" id="UP000431264"/>
    </source>
</evidence>
<organism evidence="1 2">
    <name type="scientific">Flavobacterium profundi</name>
    <dbReference type="NCBI Taxonomy" id="1774945"/>
    <lineage>
        <taxon>Bacteria</taxon>
        <taxon>Pseudomonadati</taxon>
        <taxon>Bacteroidota</taxon>
        <taxon>Flavobacteriia</taxon>
        <taxon>Flavobacteriales</taxon>
        <taxon>Flavobacteriaceae</taxon>
        <taxon>Flavobacterium</taxon>
    </lineage>
</organism>
<accession>A0A6I4IVL0</accession>
<dbReference type="AlphaFoldDB" id="A0A6I4IVL0"/>
<dbReference type="Proteomes" id="UP000431264">
    <property type="component" value="Unassembled WGS sequence"/>
</dbReference>
<sequence length="115" mass="13860">MENSTIQSAIDFQNFITNNLTYPVISKMSFIDYKKFVFKLFEDLNYLRNQGLKRDDISNFVNTHYSRITEFSDDADILFERRFSGITEELIGFCSDPIFWYSDFSIYKRKWERVL</sequence>
<evidence type="ECO:0000313" key="1">
    <source>
        <dbReference type="EMBL" id="MVO10870.1"/>
    </source>
</evidence>
<dbReference type="EMBL" id="WQLW01000016">
    <property type="protein sequence ID" value="MVO10870.1"/>
    <property type="molecule type" value="Genomic_DNA"/>
</dbReference>
<name>A0A6I4IVL0_9FLAO</name>